<dbReference type="EMBL" id="MBAD02001865">
    <property type="protein sequence ID" value="RLN51377.1"/>
    <property type="molecule type" value="Genomic_DNA"/>
</dbReference>
<gene>
    <name evidence="1" type="ORF">BBJ29_000677</name>
    <name evidence="2" type="ORF">BBP00_00002232</name>
</gene>
<evidence type="ECO:0000313" key="1">
    <source>
        <dbReference type="EMBL" id="RLN51377.1"/>
    </source>
</evidence>
<dbReference type="OrthoDB" id="111678at2759"/>
<protein>
    <submittedName>
        <fullName evidence="2">Uncharacterized protein</fullName>
    </submittedName>
</protein>
<dbReference type="AlphaFoldDB" id="A0A3F2RXU3"/>
<sequence>MTMSAKTVVTLELLERLSDEGKTPELQQAIKWCSTKLIRSFFGALGVRVRSKEYAAYHTKASYSELLTQLLAVKTASKGLATTPPIVVTPTTRTRKTKNCNLRLVNVMFSDVMAPFIEEMNARPTQEERDAGAVGGNNPFWTRLRAEFVSSKADYANVLVEEDCFKGFELGSSVPHSSKKLREIQLFTGRLPEESYRRISG</sequence>
<evidence type="ECO:0000313" key="2">
    <source>
        <dbReference type="EMBL" id="RLN66359.1"/>
    </source>
</evidence>
<comment type="caution">
    <text evidence="2">The sequence shown here is derived from an EMBL/GenBank/DDBJ whole genome shotgun (WGS) entry which is preliminary data.</text>
</comment>
<proteinExistence type="predicted"/>
<name>A0A3F2RXU3_9STRA</name>
<evidence type="ECO:0000313" key="4">
    <source>
        <dbReference type="Proteomes" id="UP000284657"/>
    </source>
</evidence>
<evidence type="ECO:0000313" key="3">
    <source>
        <dbReference type="Proteomes" id="UP000277300"/>
    </source>
</evidence>
<reference evidence="3 4" key="1">
    <citation type="submission" date="2018-07" db="EMBL/GenBank/DDBJ databases">
        <title>Genome sequencing of oomycete isolates from Chile give support for New Zealand origin for Phytophthora kernoviae and make available the first Nothophytophthora sp. genome.</title>
        <authorList>
            <person name="Studholme D.J."/>
            <person name="Sanfuentes E."/>
            <person name="Panda P."/>
            <person name="Hill R."/>
            <person name="Sambles C."/>
            <person name="Grant M."/>
            <person name="Williams N.M."/>
            <person name="Mcdougal R.L."/>
        </authorList>
    </citation>
    <scope>NUCLEOTIDE SEQUENCE [LARGE SCALE GENOMIC DNA]</scope>
    <source>
        <strain evidence="2">Chile6</strain>
        <strain evidence="1">Chile7</strain>
    </source>
</reference>
<dbReference type="Proteomes" id="UP000277300">
    <property type="component" value="Unassembled WGS sequence"/>
</dbReference>
<dbReference type="Proteomes" id="UP000284657">
    <property type="component" value="Unassembled WGS sequence"/>
</dbReference>
<organism evidence="2 3">
    <name type="scientific">Phytophthora kernoviae</name>
    <dbReference type="NCBI Taxonomy" id="325452"/>
    <lineage>
        <taxon>Eukaryota</taxon>
        <taxon>Sar</taxon>
        <taxon>Stramenopiles</taxon>
        <taxon>Oomycota</taxon>
        <taxon>Peronosporomycetes</taxon>
        <taxon>Peronosporales</taxon>
        <taxon>Peronosporaceae</taxon>
        <taxon>Phytophthora</taxon>
    </lineage>
</organism>
<accession>A0A3F2RXU3</accession>
<dbReference type="EMBL" id="MBDO02000037">
    <property type="protein sequence ID" value="RLN66359.1"/>
    <property type="molecule type" value="Genomic_DNA"/>
</dbReference>